<evidence type="ECO:0000313" key="3">
    <source>
        <dbReference type="Proteomes" id="UP000006038"/>
    </source>
</evidence>
<keyword evidence="3" id="KW-1185">Reference proteome</keyword>
<keyword evidence="1" id="KW-1133">Transmembrane helix</keyword>
<sequence>MATALVCPKLQVEQQCRSAGGDGDGGGRVGQTVAMLVATAFTAQAAYRARREPSDLAFVLFAYAALGLLFLCLSMYERLPPLVDQQEEDDGTMTGERRRWPKMAVWALSAALSVAFPWGIDRGGHAGAGAGGRRVGNDPLRGGRRFLPSVRVEACGHFIAYATLGLFVLWLRPYERPPLTVETKDEEAVWALSTTWSALSEPWNLAFVCVAYANLTALFVVIRRSQRRLTPASPAKERRRLRRQAWELSTALSCAFAYRAERIMPPAMAVIVWTMTACAIVGGLYILVLNDDGRGSEDCHAVDVDDGQSSLNKLTAHEMV</sequence>
<proteinExistence type="predicted"/>
<organism evidence="2">
    <name type="scientific">Oryza brachyantha</name>
    <name type="common">malo sina</name>
    <dbReference type="NCBI Taxonomy" id="4533"/>
    <lineage>
        <taxon>Eukaryota</taxon>
        <taxon>Viridiplantae</taxon>
        <taxon>Streptophyta</taxon>
        <taxon>Embryophyta</taxon>
        <taxon>Tracheophyta</taxon>
        <taxon>Spermatophyta</taxon>
        <taxon>Magnoliopsida</taxon>
        <taxon>Liliopsida</taxon>
        <taxon>Poales</taxon>
        <taxon>Poaceae</taxon>
        <taxon>BOP clade</taxon>
        <taxon>Oryzoideae</taxon>
        <taxon>Oryzeae</taxon>
        <taxon>Oryzinae</taxon>
        <taxon>Oryza</taxon>
    </lineage>
</organism>
<feature type="transmembrane region" description="Helical" evidence="1">
    <location>
        <begin position="203"/>
        <end position="222"/>
    </location>
</feature>
<dbReference type="AlphaFoldDB" id="J3M4J1"/>
<feature type="transmembrane region" description="Helical" evidence="1">
    <location>
        <begin position="56"/>
        <end position="76"/>
    </location>
</feature>
<dbReference type="HOGENOM" id="CLU_869795_0_0_1"/>
<keyword evidence="1" id="KW-0472">Membrane</keyword>
<reference evidence="2" key="1">
    <citation type="journal article" date="2013" name="Nat. Commun.">
        <title>Whole-genome sequencing of Oryza brachyantha reveals mechanisms underlying Oryza genome evolution.</title>
        <authorList>
            <person name="Chen J."/>
            <person name="Huang Q."/>
            <person name="Gao D."/>
            <person name="Wang J."/>
            <person name="Lang Y."/>
            <person name="Liu T."/>
            <person name="Li B."/>
            <person name="Bai Z."/>
            <person name="Luis Goicoechea J."/>
            <person name="Liang C."/>
            <person name="Chen C."/>
            <person name="Zhang W."/>
            <person name="Sun S."/>
            <person name="Liao Y."/>
            <person name="Zhang X."/>
            <person name="Yang L."/>
            <person name="Song C."/>
            <person name="Wang M."/>
            <person name="Shi J."/>
            <person name="Liu G."/>
            <person name="Liu J."/>
            <person name="Zhou H."/>
            <person name="Zhou W."/>
            <person name="Yu Q."/>
            <person name="An N."/>
            <person name="Chen Y."/>
            <person name="Cai Q."/>
            <person name="Wang B."/>
            <person name="Liu B."/>
            <person name="Min J."/>
            <person name="Huang Y."/>
            <person name="Wu H."/>
            <person name="Li Z."/>
            <person name="Zhang Y."/>
            <person name="Yin Y."/>
            <person name="Song W."/>
            <person name="Jiang J."/>
            <person name="Jackson S.A."/>
            <person name="Wing R.A."/>
            <person name="Wang J."/>
            <person name="Chen M."/>
        </authorList>
    </citation>
    <scope>NUCLEOTIDE SEQUENCE [LARGE SCALE GENOMIC DNA]</scope>
    <source>
        <strain evidence="2">cv. IRGC 101232</strain>
    </source>
</reference>
<dbReference type="InterPro" id="IPR045501">
    <property type="entry name" value="DUF6490"/>
</dbReference>
<dbReference type="Gramene" id="OB05G15150.1">
    <property type="protein sequence ID" value="OB05G15150.1"/>
    <property type="gene ID" value="OB05G15150"/>
</dbReference>
<dbReference type="PANTHER" id="PTHR46610">
    <property type="entry name" value="OS05G0181300 PROTEIN"/>
    <property type="match status" value="1"/>
</dbReference>
<dbReference type="EnsemblPlants" id="OB05G15150.1">
    <property type="protein sequence ID" value="OB05G15150.1"/>
    <property type="gene ID" value="OB05G15150"/>
</dbReference>
<protein>
    <submittedName>
        <fullName evidence="2">Uncharacterized protein</fullName>
    </submittedName>
</protein>
<dbReference type="PANTHER" id="PTHR46610:SF20">
    <property type="entry name" value="OS05G0181300 PROTEIN"/>
    <property type="match status" value="1"/>
</dbReference>
<reference evidence="2" key="2">
    <citation type="submission" date="2013-04" db="UniProtKB">
        <authorList>
            <consortium name="EnsemblPlants"/>
        </authorList>
    </citation>
    <scope>IDENTIFICATION</scope>
</reference>
<keyword evidence="1" id="KW-0812">Transmembrane</keyword>
<dbReference type="Pfam" id="PF20100">
    <property type="entry name" value="DUF6490"/>
    <property type="match status" value="2"/>
</dbReference>
<accession>J3M4J1</accession>
<feature type="transmembrane region" description="Helical" evidence="1">
    <location>
        <begin position="103"/>
        <end position="120"/>
    </location>
</feature>
<dbReference type="Proteomes" id="UP000006038">
    <property type="component" value="Chromosome 5"/>
</dbReference>
<feature type="transmembrane region" description="Helical" evidence="1">
    <location>
        <begin position="154"/>
        <end position="171"/>
    </location>
</feature>
<evidence type="ECO:0000313" key="2">
    <source>
        <dbReference type="EnsemblPlants" id="OB05G15150.1"/>
    </source>
</evidence>
<dbReference type="OMA" id="SEDCHAV"/>
<dbReference type="eggNOG" id="ENOG502R3J6">
    <property type="taxonomic scope" value="Eukaryota"/>
</dbReference>
<feature type="transmembrane region" description="Helical" evidence="1">
    <location>
        <begin position="266"/>
        <end position="288"/>
    </location>
</feature>
<name>J3M4J1_ORYBR</name>
<evidence type="ECO:0000256" key="1">
    <source>
        <dbReference type="SAM" id="Phobius"/>
    </source>
</evidence>